<sequence length="316" mass="35145">METLLESALVLRALVVIGGFTVLFYCCKFTWKCWRGFRVYVLSEYWRADLRAYGQWAVVTGATSGIGKAYAMELASRGLDVVLVSRSEGKLQAVAKEIESMYGRQTRIIQTDFTEGPQIYPRIAEKLQGLEIGILVNNVGMNYAGMLVSFLDVPDPEQRITQVINCNILSVTQVSVPGCKGLIINVSSEAASAPQPLLTLYSATKRSVSVLRRLCFVTPTQCVTPFIVSTNMTYNIEVGAFVKSASAYAHEALNTVGYSSFTSGCVLHALQHFAFSILFPEWIRLSSFSVRQMERFARSHQQQIEAMIQESQKKQS</sequence>
<evidence type="ECO:0000256" key="3">
    <source>
        <dbReference type="ARBA" id="ARBA00023002"/>
    </source>
</evidence>
<dbReference type="InterPro" id="IPR002347">
    <property type="entry name" value="SDR_fam"/>
</dbReference>
<dbReference type="InterPro" id="IPR051019">
    <property type="entry name" value="VLCFA-Steroid_DH"/>
</dbReference>
<dbReference type="GO" id="GO:0006694">
    <property type="term" value="P:steroid biosynthetic process"/>
    <property type="evidence" value="ECO:0007669"/>
    <property type="project" value="UniProtKB-KW"/>
</dbReference>
<organism evidence="5 6">
    <name type="scientific">Paramormyrops kingsleyae</name>
    <dbReference type="NCBI Taxonomy" id="1676925"/>
    <lineage>
        <taxon>Eukaryota</taxon>
        <taxon>Metazoa</taxon>
        <taxon>Chordata</taxon>
        <taxon>Craniata</taxon>
        <taxon>Vertebrata</taxon>
        <taxon>Euteleostomi</taxon>
        <taxon>Actinopterygii</taxon>
        <taxon>Neopterygii</taxon>
        <taxon>Teleostei</taxon>
        <taxon>Osteoglossocephala</taxon>
        <taxon>Osteoglossomorpha</taxon>
        <taxon>Osteoglossiformes</taxon>
        <taxon>Mormyridae</taxon>
        <taxon>Paramormyrops</taxon>
    </lineage>
</organism>
<keyword evidence="4" id="KW-1133">Transmembrane helix</keyword>
<evidence type="ECO:0000256" key="2">
    <source>
        <dbReference type="ARBA" id="ARBA00022955"/>
    </source>
</evidence>
<dbReference type="SUPFAM" id="SSF51735">
    <property type="entry name" value="NAD(P)-binding Rossmann-fold domains"/>
    <property type="match status" value="1"/>
</dbReference>
<feature type="transmembrane region" description="Helical" evidence="4">
    <location>
        <begin position="12"/>
        <end position="31"/>
    </location>
</feature>
<reference evidence="5" key="1">
    <citation type="submission" date="2025-08" db="UniProtKB">
        <authorList>
            <consortium name="Ensembl"/>
        </authorList>
    </citation>
    <scope>IDENTIFICATION</scope>
</reference>
<dbReference type="GO" id="GO:0033555">
    <property type="term" value="P:multicellular organismal response to stress"/>
    <property type="evidence" value="ECO:0007669"/>
    <property type="project" value="Ensembl"/>
</dbReference>
<keyword evidence="6" id="KW-1185">Reference proteome</keyword>
<dbReference type="CDD" id="cd05356">
    <property type="entry name" value="17beta-HSD1_like_SDR_c"/>
    <property type="match status" value="1"/>
</dbReference>
<evidence type="ECO:0000313" key="5">
    <source>
        <dbReference type="Ensembl" id="ENSPKIP00000019547.1"/>
    </source>
</evidence>
<dbReference type="GO" id="GO:0047044">
    <property type="term" value="F:androstan-3-alpha,17-beta-diol dehydrogenase (NAD+) activity"/>
    <property type="evidence" value="ECO:0007669"/>
    <property type="project" value="Ensembl"/>
</dbReference>
<keyword evidence="4" id="KW-0472">Membrane</keyword>
<evidence type="ECO:0000256" key="1">
    <source>
        <dbReference type="ARBA" id="ARBA00022857"/>
    </source>
</evidence>
<dbReference type="Gene3D" id="3.40.50.720">
    <property type="entry name" value="NAD(P)-binding Rossmann-like Domain"/>
    <property type="match status" value="1"/>
</dbReference>
<dbReference type="FunFam" id="3.40.50.720:FF:000137">
    <property type="entry name" value="Hydroxysteroid (17-beta) dehydrogenase 3"/>
    <property type="match status" value="1"/>
</dbReference>
<protein>
    <submittedName>
        <fullName evidence="5">Hydroxysteroid (20-beta) dehydrogenase 2</fullName>
    </submittedName>
</protein>
<name>A0A3B3RLT3_9TELE</name>
<proteinExistence type="predicted"/>
<keyword evidence="2" id="KW-0443">Lipid metabolism</keyword>
<dbReference type="PANTHER" id="PTHR43899:SF10">
    <property type="entry name" value="20BETA-HYDROXYSTEROID DEHYDROGENASE TYPE 2"/>
    <property type="match status" value="1"/>
</dbReference>
<dbReference type="PIRSF" id="PIRSF000126">
    <property type="entry name" value="11-beta-HSD1"/>
    <property type="match status" value="1"/>
</dbReference>
<keyword evidence="1" id="KW-0521">NADP</keyword>
<dbReference type="PANTHER" id="PTHR43899">
    <property type="entry name" value="RH59310P"/>
    <property type="match status" value="1"/>
</dbReference>
<dbReference type="GeneTree" id="ENSGT00940000163913"/>
<dbReference type="PRINTS" id="PR00081">
    <property type="entry name" value="GDHRDH"/>
</dbReference>
<keyword evidence="4" id="KW-0812">Transmembrane</keyword>
<dbReference type="InterPro" id="IPR036291">
    <property type="entry name" value="NAD(P)-bd_dom_sf"/>
</dbReference>
<dbReference type="Proteomes" id="UP000261540">
    <property type="component" value="Unplaced"/>
</dbReference>
<dbReference type="STRING" id="1676925.ENSPKIP00000019547"/>
<dbReference type="GO" id="GO:0005783">
    <property type="term" value="C:endoplasmic reticulum"/>
    <property type="evidence" value="ECO:0007669"/>
    <property type="project" value="Ensembl"/>
</dbReference>
<keyword evidence="2" id="KW-0752">Steroid biosynthesis</keyword>
<dbReference type="AlphaFoldDB" id="A0A3B3RLT3"/>
<reference evidence="5" key="2">
    <citation type="submission" date="2025-09" db="UniProtKB">
        <authorList>
            <consortium name="Ensembl"/>
        </authorList>
    </citation>
    <scope>IDENTIFICATION</scope>
</reference>
<dbReference type="Pfam" id="PF00106">
    <property type="entry name" value="adh_short"/>
    <property type="match status" value="1"/>
</dbReference>
<evidence type="ECO:0000313" key="6">
    <source>
        <dbReference type="Proteomes" id="UP000261540"/>
    </source>
</evidence>
<keyword evidence="2" id="KW-0444">Lipid biosynthesis</keyword>
<evidence type="ECO:0000256" key="4">
    <source>
        <dbReference type="SAM" id="Phobius"/>
    </source>
</evidence>
<dbReference type="Ensembl" id="ENSPKIT00000000143.1">
    <property type="protein sequence ID" value="ENSPKIP00000019547.1"/>
    <property type="gene ID" value="ENSPKIG00000004614.1"/>
</dbReference>
<keyword evidence="3" id="KW-0560">Oxidoreductase</keyword>
<accession>A0A3B3RLT3</accession>